<organism evidence="2 3">
    <name type="scientific">Cryptolaemus montrouzieri</name>
    <dbReference type="NCBI Taxonomy" id="559131"/>
    <lineage>
        <taxon>Eukaryota</taxon>
        <taxon>Metazoa</taxon>
        <taxon>Ecdysozoa</taxon>
        <taxon>Arthropoda</taxon>
        <taxon>Hexapoda</taxon>
        <taxon>Insecta</taxon>
        <taxon>Pterygota</taxon>
        <taxon>Neoptera</taxon>
        <taxon>Endopterygota</taxon>
        <taxon>Coleoptera</taxon>
        <taxon>Polyphaga</taxon>
        <taxon>Cucujiformia</taxon>
        <taxon>Coccinelloidea</taxon>
        <taxon>Coccinellidae</taxon>
        <taxon>Scymninae</taxon>
        <taxon>Scymnini</taxon>
        <taxon>Cryptolaemus</taxon>
    </lineage>
</organism>
<evidence type="ECO:0000313" key="3">
    <source>
        <dbReference type="Proteomes" id="UP001516400"/>
    </source>
</evidence>
<accession>A0ABD2P493</accession>
<proteinExistence type="predicted"/>
<dbReference type="Proteomes" id="UP001516400">
    <property type="component" value="Unassembled WGS sequence"/>
</dbReference>
<dbReference type="EMBL" id="JABFTP020000185">
    <property type="protein sequence ID" value="KAL3285548.1"/>
    <property type="molecule type" value="Genomic_DNA"/>
</dbReference>
<evidence type="ECO:0000256" key="1">
    <source>
        <dbReference type="SAM" id="MobiDB-lite"/>
    </source>
</evidence>
<feature type="non-terminal residue" evidence="2">
    <location>
        <position position="1"/>
    </location>
</feature>
<keyword evidence="3" id="KW-1185">Reference proteome</keyword>
<comment type="caution">
    <text evidence="2">The sequence shown here is derived from an EMBL/GenBank/DDBJ whole genome shotgun (WGS) entry which is preliminary data.</text>
</comment>
<dbReference type="AlphaFoldDB" id="A0ABD2P493"/>
<evidence type="ECO:0000313" key="2">
    <source>
        <dbReference type="EMBL" id="KAL3285548.1"/>
    </source>
</evidence>
<gene>
    <name evidence="2" type="ORF">HHI36_000078</name>
</gene>
<reference evidence="2 3" key="1">
    <citation type="journal article" date="2021" name="BMC Biol.">
        <title>Horizontally acquired antibacterial genes associated with adaptive radiation of ladybird beetles.</title>
        <authorList>
            <person name="Li H.S."/>
            <person name="Tang X.F."/>
            <person name="Huang Y.H."/>
            <person name="Xu Z.Y."/>
            <person name="Chen M.L."/>
            <person name="Du X.Y."/>
            <person name="Qiu B.Y."/>
            <person name="Chen P.T."/>
            <person name="Zhang W."/>
            <person name="Slipinski A."/>
            <person name="Escalona H.E."/>
            <person name="Waterhouse R.M."/>
            <person name="Zwick A."/>
            <person name="Pang H."/>
        </authorList>
    </citation>
    <scope>NUCLEOTIDE SEQUENCE [LARGE SCALE GENOMIC DNA]</scope>
    <source>
        <strain evidence="2">SYSU2018</strain>
    </source>
</reference>
<feature type="region of interest" description="Disordered" evidence="1">
    <location>
        <begin position="43"/>
        <end position="79"/>
    </location>
</feature>
<sequence length="311" mass="34109">TNEMLHVSMNSTNAKTSEDILGTFGLTSKKEPSKTLGPLLSYANPSQVNSTNNISRDNPFIHTSSNQSPTDPNSNSVIDGNLDTQTVTSPNHITPTSGHNFSEFGSILVTPLPPTETIPHENEMSNFVNDQIKKVVQNRPTKPSVMVPQQIHILGKGNPEDILNFVNNHPELTNYPSGSVLEIHKITPQNPLENQIIVHPQIPNVHIPHPHLLHQIAQQGPLNNGLPPGISLEQILEELHKNTHGASPVSNAPQQHGNPALILPQHTGLNIPNYTVSGKRLGLKTLVSGWDYLLLPFCKYHEIFCTLLNSE</sequence>
<name>A0ABD2P493_9CUCU</name>
<protein>
    <submittedName>
        <fullName evidence="2">Uncharacterized protein</fullName>
    </submittedName>
</protein>